<dbReference type="Proteomes" id="UP000505210">
    <property type="component" value="Chromosome"/>
</dbReference>
<evidence type="ECO:0000256" key="1">
    <source>
        <dbReference type="ARBA" id="ARBA00044755"/>
    </source>
</evidence>
<dbReference type="RefSeq" id="WP_172356458.1">
    <property type="nucleotide sequence ID" value="NZ_CP053661.1"/>
</dbReference>
<evidence type="ECO:0000313" key="3">
    <source>
        <dbReference type="EMBL" id="QKD83066.1"/>
    </source>
</evidence>
<dbReference type="PANTHER" id="PTHR35024">
    <property type="entry name" value="HYPOTHETICAL CYTOSOLIC PROTEIN"/>
    <property type="match status" value="1"/>
</dbReference>
<gene>
    <name evidence="3" type="ORF">HPC62_13465</name>
</gene>
<dbReference type="AlphaFoldDB" id="A0A6M8BFI9"/>
<sequence length="140" mass="14668">MFFARKPAVSSGSLTYLGEKCEINGDIHLEGNLRVDGIVHGNVEVLGDMEVSHTGLVEGLEIRARNLIIHGVVKARLMVDGKLSVSKTARLEGDVTAGAIDIEGGAFYTGHMATTDAKSLPGTGRLPELIGREQTGGLGG</sequence>
<reference evidence="3 4" key="1">
    <citation type="submission" date="2020-05" db="EMBL/GenBank/DDBJ databases">
        <title>Complete genome sequence of of a novel Thermoleptolyngbya strain isolated from hot springs of Ganzi, Sichuan China.</title>
        <authorList>
            <person name="Tang J."/>
            <person name="Daroch M."/>
            <person name="Li L."/>
            <person name="Waleron K."/>
            <person name="Waleron M."/>
            <person name="Waleron M."/>
        </authorList>
    </citation>
    <scope>NUCLEOTIDE SEQUENCE [LARGE SCALE GENOMIC DNA]</scope>
    <source>
        <strain evidence="3 4">PKUAC-SCTA183</strain>
    </source>
</reference>
<accession>A0A6M8BFI9</accession>
<dbReference type="KEGG" id="theu:HPC62_13465"/>
<dbReference type="EMBL" id="CP053661">
    <property type="protein sequence ID" value="QKD83066.1"/>
    <property type="molecule type" value="Genomic_DNA"/>
</dbReference>
<evidence type="ECO:0000256" key="2">
    <source>
        <dbReference type="SAM" id="MobiDB-lite"/>
    </source>
</evidence>
<proteinExistence type="inferred from homology"/>
<dbReference type="PANTHER" id="PTHR35024:SF4">
    <property type="entry name" value="POLYMER-FORMING CYTOSKELETAL PROTEIN"/>
    <property type="match status" value="1"/>
</dbReference>
<evidence type="ECO:0000313" key="4">
    <source>
        <dbReference type="Proteomes" id="UP000505210"/>
    </source>
</evidence>
<feature type="region of interest" description="Disordered" evidence="2">
    <location>
        <begin position="118"/>
        <end position="140"/>
    </location>
</feature>
<organism evidence="3 4">
    <name type="scientific">Thermoleptolyngbya sichuanensis A183</name>
    <dbReference type="NCBI Taxonomy" id="2737172"/>
    <lineage>
        <taxon>Bacteria</taxon>
        <taxon>Bacillati</taxon>
        <taxon>Cyanobacteriota</taxon>
        <taxon>Cyanophyceae</taxon>
        <taxon>Oculatellales</taxon>
        <taxon>Oculatellaceae</taxon>
        <taxon>Thermoleptolyngbya</taxon>
        <taxon>Thermoleptolyngbya sichuanensis</taxon>
    </lineage>
</organism>
<comment type="similarity">
    <text evidence="1">Belongs to the bactofilin family.</text>
</comment>
<dbReference type="Pfam" id="PF04519">
    <property type="entry name" value="Bactofilin"/>
    <property type="match status" value="1"/>
</dbReference>
<name>A0A6M8BFI9_9CYAN</name>
<dbReference type="InterPro" id="IPR007607">
    <property type="entry name" value="BacA/B"/>
</dbReference>
<keyword evidence="4" id="KW-1185">Reference proteome</keyword>
<protein>
    <submittedName>
        <fullName evidence="3">Polymer-forming cytoskeletal protein</fullName>
    </submittedName>
</protein>